<name>A0A7R8WJF1_9CRUS</name>
<organism evidence="2">
    <name type="scientific">Cyprideis torosa</name>
    <dbReference type="NCBI Taxonomy" id="163714"/>
    <lineage>
        <taxon>Eukaryota</taxon>
        <taxon>Metazoa</taxon>
        <taxon>Ecdysozoa</taxon>
        <taxon>Arthropoda</taxon>
        <taxon>Crustacea</taxon>
        <taxon>Oligostraca</taxon>
        <taxon>Ostracoda</taxon>
        <taxon>Podocopa</taxon>
        <taxon>Podocopida</taxon>
        <taxon>Cytherocopina</taxon>
        <taxon>Cytheroidea</taxon>
        <taxon>Cytherideidae</taxon>
        <taxon>Cyprideis</taxon>
    </lineage>
</organism>
<feature type="compositionally biased region" description="Polar residues" evidence="1">
    <location>
        <begin position="61"/>
        <end position="70"/>
    </location>
</feature>
<sequence length="138" mass="14893">MKPDSLTPSASSPALPILRDQHCADSEDTLMAGEETYAPAAAVASSPHPHGSHLAYLHRPTPTNSPSRLPTKQERMDDEDGLTPVEEPTDLSLPSSLRNREASTESPSAWRKTPPVANWKEGTPSPRSHSPYSLPLPP</sequence>
<dbReference type="AlphaFoldDB" id="A0A7R8WJF1"/>
<feature type="compositionally biased region" description="Low complexity" evidence="1">
    <location>
        <begin position="1"/>
        <end position="16"/>
    </location>
</feature>
<feature type="compositionally biased region" description="Low complexity" evidence="1">
    <location>
        <begin position="38"/>
        <end position="53"/>
    </location>
</feature>
<evidence type="ECO:0000313" key="2">
    <source>
        <dbReference type="EMBL" id="CAD7231631.1"/>
    </source>
</evidence>
<gene>
    <name evidence="2" type="ORF">CTOB1V02_LOCUS9478</name>
</gene>
<proteinExistence type="predicted"/>
<accession>A0A7R8WJF1</accession>
<dbReference type="EMBL" id="OB663712">
    <property type="protein sequence ID" value="CAD7231631.1"/>
    <property type="molecule type" value="Genomic_DNA"/>
</dbReference>
<protein>
    <submittedName>
        <fullName evidence="2">Uncharacterized protein</fullName>
    </submittedName>
</protein>
<feature type="region of interest" description="Disordered" evidence="1">
    <location>
        <begin position="26"/>
        <end position="138"/>
    </location>
</feature>
<evidence type="ECO:0000256" key="1">
    <source>
        <dbReference type="SAM" id="MobiDB-lite"/>
    </source>
</evidence>
<reference evidence="2" key="1">
    <citation type="submission" date="2020-11" db="EMBL/GenBank/DDBJ databases">
        <authorList>
            <person name="Tran Van P."/>
        </authorList>
    </citation>
    <scope>NUCLEOTIDE SEQUENCE</scope>
</reference>
<feature type="region of interest" description="Disordered" evidence="1">
    <location>
        <begin position="1"/>
        <end position="20"/>
    </location>
</feature>